<dbReference type="SUPFAM" id="SSF47459">
    <property type="entry name" value="HLH, helix-loop-helix DNA-binding domain"/>
    <property type="match status" value="1"/>
</dbReference>
<keyword evidence="8" id="KW-1185">Reference proteome</keyword>
<dbReference type="Gene3D" id="4.10.280.10">
    <property type="entry name" value="Helix-loop-helix DNA-binding domain"/>
    <property type="match status" value="1"/>
</dbReference>
<name>A0AAD3XTQ6_NEPGR</name>
<accession>A0AAD3XTQ6</accession>
<organism evidence="7 8">
    <name type="scientific">Nepenthes gracilis</name>
    <name type="common">Slender pitcher plant</name>
    <dbReference type="NCBI Taxonomy" id="150966"/>
    <lineage>
        <taxon>Eukaryota</taxon>
        <taxon>Viridiplantae</taxon>
        <taxon>Streptophyta</taxon>
        <taxon>Embryophyta</taxon>
        <taxon>Tracheophyta</taxon>
        <taxon>Spermatophyta</taxon>
        <taxon>Magnoliopsida</taxon>
        <taxon>eudicotyledons</taxon>
        <taxon>Gunneridae</taxon>
        <taxon>Pentapetalae</taxon>
        <taxon>Caryophyllales</taxon>
        <taxon>Nepenthaceae</taxon>
        <taxon>Nepenthes</taxon>
    </lineage>
</organism>
<dbReference type="InterPro" id="IPR036638">
    <property type="entry name" value="HLH_DNA-bd_sf"/>
</dbReference>
<feature type="compositionally biased region" description="Polar residues" evidence="5">
    <location>
        <begin position="233"/>
        <end position="246"/>
    </location>
</feature>
<dbReference type="FunFam" id="4.10.280.10:FF:000002">
    <property type="entry name" value="Basic helix-loop-helix transcription factor"/>
    <property type="match status" value="1"/>
</dbReference>
<evidence type="ECO:0000256" key="1">
    <source>
        <dbReference type="ARBA" id="ARBA00004123"/>
    </source>
</evidence>
<evidence type="ECO:0000256" key="2">
    <source>
        <dbReference type="ARBA" id="ARBA00023015"/>
    </source>
</evidence>
<dbReference type="Pfam" id="PF00010">
    <property type="entry name" value="HLH"/>
    <property type="match status" value="1"/>
</dbReference>
<keyword evidence="4" id="KW-0539">Nucleus</keyword>
<dbReference type="SMART" id="SM00353">
    <property type="entry name" value="HLH"/>
    <property type="match status" value="1"/>
</dbReference>
<feature type="compositionally biased region" description="Basic and acidic residues" evidence="5">
    <location>
        <begin position="221"/>
        <end position="232"/>
    </location>
</feature>
<feature type="region of interest" description="Disordered" evidence="5">
    <location>
        <begin position="148"/>
        <end position="268"/>
    </location>
</feature>
<dbReference type="CDD" id="cd18919">
    <property type="entry name" value="bHLH_AtBPE_like"/>
    <property type="match status" value="1"/>
</dbReference>
<dbReference type="Proteomes" id="UP001279734">
    <property type="component" value="Unassembled WGS sequence"/>
</dbReference>
<sequence>MNRTRPEMLHCLNATGNLAAATSREMSVLERQRAVLKWHQEQLKRRQQRHFDDLNVFSAPLLAQNINGLIDDDGSGLNEILTRPTGMETGRPDFGSKSGVILDLDHSAGHVNASSGYCLNFAISGNINFPPTVVAAATQVNTAVGAEAKVREPTTSERLSVTTGRQSSKKRKAEKSLPSEVDEEEDSIVKKIRGCADEEEPTNSDQHQNSNKNNWNNNSSKNKESNGDKSNREASSCTSKGNSKASAVQKPDYVHVRARRGQATDSHSLAERIRREKISERMKYLQELVPGCNKITGKSGMLDEIINYVQSLQRQVEYLSMKLAALNPSVDVNINDLFAKEVSPACLASYLPTMGVSPEMASQSYLEYNPVETMGQVCVSEGVNLVDASLRRSMSPPVSIPETLLHSSCFNQIHNSLPWELDLQSLFSMEFQQERPINCSLADLCWPY</sequence>
<feature type="compositionally biased region" description="Low complexity" evidence="5">
    <location>
        <begin position="209"/>
        <end position="220"/>
    </location>
</feature>
<dbReference type="GO" id="GO:0003700">
    <property type="term" value="F:DNA-binding transcription factor activity"/>
    <property type="evidence" value="ECO:0007669"/>
    <property type="project" value="TreeGrafter"/>
</dbReference>
<dbReference type="EMBL" id="BSYO01000016">
    <property type="protein sequence ID" value="GMH16259.1"/>
    <property type="molecule type" value="Genomic_DNA"/>
</dbReference>
<gene>
    <name evidence="7" type="ORF">Nepgr_018100</name>
</gene>
<dbReference type="PROSITE" id="PS50888">
    <property type="entry name" value="BHLH"/>
    <property type="match status" value="1"/>
</dbReference>
<keyword evidence="2" id="KW-0805">Transcription regulation</keyword>
<evidence type="ECO:0000256" key="4">
    <source>
        <dbReference type="ARBA" id="ARBA00023242"/>
    </source>
</evidence>
<evidence type="ECO:0000256" key="5">
    <source>
        <dbReference type="SAM" id="MobiDB-lite"/>
    </source>
</evidence>
<evidence type="ECO:0000259" key="6">
    <source>
        <dbReference type="PROSITE" id="PS50888"/>
    </source>
</evidence>
<keyword evidence="3" id="KW-0804">Transcription</keyword>
<dbReference type="GO" id="GO:0005634">
    <property type="term" value="C:nucleus"/>
    <property type="evidence" value="ECO:0007669"/>
    <property type="project" value="UniProtKB-SubCell"/>
</dbReference>
<comment type="caution">
    <text evidence="7">The sequence shown here is derived from an EMBL/GenBank/DDBJ whole genome shotgun (WGS) entry which is preliminary data.</text>
</comment>
<evidence type="ECO:0000256" key="3">
    <source>
        <dbReference type="ARBA" id="ARBA00023163"/>
    </source>
</evidence>
<protein>
    <recommendedName>
        <fullName evidence="6">BHLH domain-containing protein</fullName>
    </recommendedName>
</protein>
<dbReference type="PANTHER" id="PTHR12565:SF184">
    <property type="entry name" value="BHLH TRANSCRIPTION FACTOR"/>
    <property type="match status" value="1"/>
</dbReference>
<dbReference type="PANTHER" id="PTHR12565">
    <property type="entry name" value="STEROL REGULATORY ELEMENT-BINDING PROTEIN"/>
    <property type="match status" value="1"/>
</dbReference>
<dbReference type="AlphaFoldDB" id="A0AAD3XTQ6"/>
<evidence type="ECO:0000313" key="8">
    <source>
        <dbReference type="Proteomes" id="UP001279734"/>
    </source>
</evidence>
<feature type="compositionally biased region" description="Polar residues" evidence="5">
    <location>
        <begin position="156"/>
        <end position="166"/>
    </location>
</feature>
<dbReference type="InterPro" id="IPR011598">
    <property type="entry name" value="bHLH_dom"/>
</dbReference>
<reference evidence="7" key="1">
    <citation type="submission" date="2023-05" db="EMBL/GenBank/DDBJ databases">
        <title>Nepenthes gracilis genome sequencing.</title>
        <authorList>
            <person name="Fukushima K."/>
        </authorList>
    </citation>
    <scope>NUCLEOTIDE SEQUENCE</scope>
    <source>
        <strain evidence="7">SING2019-196</strain>
    </source>
</reference>
<evidence type="ECO:0000313" key="7">
    <source>
        <dbReference type="EMBL" id="GMH16259.1"/>
    </source>
</evidence>
<dbReference type="InterPro" id="IPR024097">
    <property type="entry name" value="bHLH_ZIP_TF"/>
</dbReference>
<comment type="subcellular location">
    <subcellularLocation>
        <location evidence="1">Nucleus</location>
    </subcellularLocation>
</comment>
<proteinExistence type="predicted"/>
<dbReference type="GO" id="GO:0046983">
    <property type="term" value="F:protein dimerization activity"/>
    <property type="evidence" value="ECO:0007669"/>
    <property type="project" value="InterPro"/>
</dbReference>
<feature type="domain" description="BHLH" evidence="6">
    <location>
        <begin position="262"/>
        <end position="312"/>
    </location>
</feature>